<organism evidence="2">
    <name type="scientific">Rhizophora mucronata</name>
    <name type="common">Asiatic mangrove</name>
    <dbReference type="NCBI Taxonomy" id="61149"/>
    <lineage>
        <taxon>Eukaryota</taxon>
        <taxon>Viridiplantae</taxon>
        <taxon>Streptophyta</taxon>
        <taxon>Embryophyta</taxon>
        <taxon>Tracheophyta</taxon>
        <taxon>Spermatophyta</taxon>
        <taxon>Magnoliopsida</taxon>
        <taxon>eudicotyledons</taxon>
        <taxon>Gunneridae</taxon>
        <taxon>Pentapetalae</taxon>
        <taxon>rosids</taxon>
        <taxon>fabids</taxon>
        <taxon>Malpighiales</taxon>
        <taxon>Rhizophoraceae</taxon>
        <taxon>Rhizophora</taxon>
    </lineage>
</organism>
<reference evidence="2" key="1">
    <citation type="submission" date="2018-02" db="EMBL/GenBank/DDBJ databases">
        <title>Rhizophora mucronata_Transcriptome.</title>
        <authorList>
            <person name="Meera S.P."/>
            <person name="Sreeshan A."/>
            <person name="Augustine A."/>
        </authorList>
    </citation>
    <scope>NUCLEOTIDE SEQUENCE</scope>
    <source>
        <tissue evidence="2">Leaf</tissue>
    </source>
</reference>
<protein>
    <submittedName>
        <fullName evidence="2">Uncharacterized protein</fullName>
    </submittedName>
</protein>
<keyword evidence="1" id="KW-0812">Transmembrane</keyword>
<accession>A0A2P2PX87</accession>
<proteinExistence type="predicted"/>
<keyword evidence="1" id="KW-0472">Membrane</keyword>
<dbReference type="EMBL" id="GGEC01078779">
    <property type="protein sequence ID" value="MBX59263.1"/>
    <property type="molecule type" value="Transcribed_RNA"/>
</dbReference>
<sequence length="45" mass="4935">MVSKLHSFTVVDSFGCGINGLINLVIFLYSMKGFFCGYKLQGVSI</sequence>
<keyword evidence="1" id="KW-1133">Transmembrane helix</keyword>
<dbReference type="AlphaFoldDB" id="A0A2P2PX87"/>
<evidence type="ECO:0000256" key="1">
    <source>
        <dbReference type="SAM" id="Phobius"/>
    </source>
</evidence>
<feature type="transmembrane region" description="Helical" evidence="1">
    <location>
        <begin position="6"/>
        <end position="29"/>
    </location>
</feature>
<name>A0A2P2PX87_RHIMU</name>
<evidence type="ECO:0000313" key="2">
    <source>
        <dbReference type="EMBL" id="MBX59263.1"/>
    </source>
</evidence>